<accession>A0A1X7URE3</accession>
<reference evidence="1" key="1">
    <citation type="submission" date="2017-05" db="UniProtKB">
        <authorList>
            <consortium name="EnsemblMetazoa"/>
        </authorList>
    </citation>
    <scope>IDENTIFICATION</scope>
</reference>
<evidence type="ECO:0000313" key="1">
    <source>
        <dbReference type="EnsemblMetazoa" id="Aqu2.1.30348_001"/>
    </source>
</evidence>
<proteinExistence type="predicted"/>
<dbReference type="EnsemblMetazoa" id="Aqu2.1.30348_001">
    <property type="protein sequence ID" value="Aqu2.1.30348_001"/>
    <property type="gene ID" value="Aqu2.1.30348"/>
</dbReference>
<protein>
    <submittedName>
        <fullName evidence="1">Uncharacterized protein</fullName>
    </submittedName>
</protein>
<dbReference type="AlphaFoldDB" id="A0A1X7URE3"/>
<organism evidence="1">
    <name type="scientific">Amphimedon queenslandica</name>
    <name type="common">Sponge</name>
    <dbReference type="NCBI Taxonomy" id="400682"/>
    <lineage>
        <taxon>Eukaryota</taxon>
        <taxon>Metazoa</taxon>
        <taxon>Porifera</taxon>
        <taxon>Demospongiae</taxon>
        <taxon>Heteroscleromorpha</taxon>
        <taxon>Haplosclerida</taxon>
        <taxon>Niphatidae</taxon>
        <taxon>Amphimedon</taxon>
    </lineage>
</organism>
<dbReference type="InParanoid" id="A0A1X7URE3"/>
<sequence length="70" mass="8594">MYFIPERTEFHHWQLFFKMSCISKVTQHTGFLSFEVEFIPRVMNHLFLRFIVWFNLETNLTEFLLCDVTS</sequence>
<name>A0A1X7URE3_AMPQE</name>